<evidence type="ECO:0000313" key="1">
    <source>
        <dbReference type="EMBL" id="EEL70786.1"/>
    </source>
</evidence>
<protein>
    <submittedName>
        <fullName evidence="1">Uncharacterized protein</fullName>
    </submittedName>
</protein>
<organism evidence="1">
    <name type="scientific">Bacillus mycoides</name>
    <dbReference type="NCBI Taxonomy" id="1405"/>
    <lineage>
        <taxon>Bacteria</taxon>
        <taxon>Bacillati</taxon>
        <taxon>Bacillota</taxon>
        <taxon>Bacilli</taxon>
        <taxon>Bacillales</taxon>
        <taxon>Bacillaceae</taxon>
        <taxon>Bacillus</taxon>
        <taxon>Bacillus cereus group</taxon>
    </lineage>
</organism>
<accession>C2XU69</accession>
<comment type="caution">
    <text evidence="1">The sequence shown here is derived from an EMBL/GenBank/DDBJ whole genome shotgun (WGS) entry which is preliminary data.</text>
</comment>
<dbReference type="HOGENOM" id="CLU_2894374_0_0_9"/>
<gene>
    <name evidence="1" type="ORF">bcere0026_22400</name>
</gene>
<reference evidence="1" key="1">
    <citation type="journal article" date="2012" name="Genome Res.">
        <title>Genomic characterization of the Bacillus cereus sensu lato species: Backdrop to the evolution of Bacillus anthracis.</title>
        <authorList>
            <person name="Zwick M.E."/>
            <person name="Joseph S.J."/>
            <person name="Didelot X."/>
            <person name="Chen P.E."/>
            <person name="Bishop-Lilly K.A."/>
            <person name="Stewart A.C."/>
            <person name="Willner K."/>
            <person name="Nolan N."/>
            <person name="Lentz S."/>
            <person name="Thomason M.K."/>
            <person name="Sozhamannan S."/>
            <person name="Mateczun A.J."/>
            <person name="Du L."/>
            <person name="Read T.D."/>
        </authorList>
    </citation>
    <scope>NUCLEOTIDE SEQUENCE [LARGE SCALE GENOMIC DNA]</scope>
    <source>
        <strain evidence="1">AH603</strain>
    </source>
</reference>
<sequence length="62" mass="7242">MYTDVSVKKMVEDTRSIEEKVNNLRKLGVEVKIVNNFGAEKKQDRIRVILGRMANIITDMRF</sequence>
<dbReference type="EMBL" id="ACMP01000068">
    <property type="protein sequence ID" value="EEL70786.1"/>
    <property type="molecule type" value="Genomic_DNA"/>
</dbReference>
<dbReference type="AlphaFoldDB" id="C2XU69"/>
<dbReference type="Proteomes" id="UP000001753">
    <property type="component" value="Chromosome"/>
</dbReference>
<name>C2XU69_BACMY</name>
<dbReference type="RefSeq" id="WP_002065434.1">
    <property type="nucleotide sequence ID" value="NZ_CM000737.1"/>
</dbReference>
<proteinExistence type="predicted"/>